<dbReference type="InterPro" id="IPR036869">
    <property type="entry name" value="J_dom_sf"/>
</dbReference>
<evidence type="ECO:0000256" key="4">
    <source>
        <dbReference type="ARBA" id="ARBA00022833"/>
    </source>
</evidence>
<comment type="caution">
    <text evidence="8">The sequence shown here is derived from an EMBL/GenBank/DDBJ whole genome shotgun (WGS) entry which is preliminary data.</text>
</comment>
<dbReference type="SMART" id="SM00271">
    <property type="entry name" value="DnaJ"/>
    <property type="match status" value="1"/>
</dbReference>
<feature type="region of interest" description="Disordered" evidence="6">
    <location>
        <begin position="414"/>
        <end position="441"/>
    </location>
</feature>
<evidence type="ECO:0000256" key="2">
    <source>
        <dbReference type="ARBA" id="ARBA00022737"/>
    </source>
</evidence>
<reference evidence="8" key="1">
    <citation type="submission" date="2023-08" db="EMBL/GenBank/DDBJ databases">
        <title>Draft sequence of the Babesia gibsoni genome.</title>
        <authorList>
            <person name="Yamagishi J.Y."/>
            <person name="Xuan X.X."/>
        </authorList>
    </citation>
    <scope>NUCLEOTIDE SEQUENCE</scope>
    <source>
        <strain evidence="8">Azabu</strain>
    </source>
</reference>
<dbReference type="CDD" id="cd06257">
    <property type="entry name" value="DnaJ"/>
    <property type="match status" value="1"/>
</dbReference>
<dbReference type="GO" id="GO:0042026">
    <property type="term" value="P:protein refolding"/>
    <property type="evidence" value="ECO:0007669"/>
    <property type="project" value="TreeGrafter"/>
</dbReference>
<dbReference type="EMBL" id="JAVEPI010000002">
    <property type="protein sequence ID" value="KAK1443943.1"/>
    <property type="molecule type" value="Genomic_DNA"/>
</dbReference>
<accession>A0AAD8PEM4</accession>
<dbReference type="CDD" id="cd10747">
    <property type="entry name" value="DnaJ_C"/>
    <property type="match status" value="1"/>
</dbReference>
<dbReference type="InterPro" id="IPR036410">
    <property type="entry name" value="HSP_DnaJ_Cys-rich_dom_sf"/>
</dbReference>
<dbReference type="FunFam" id="2.60.260.20:FF:000013">
    <property type="entry name" value="DnaJ subfamily B member 11"/>
    <property type="match status" value="1"/>
</dbReference>
<dbReference type="InterPro" id="IPR001623">
    <property type="entry name" value="DnaJ_domain"/>
</dbReference>
<dbReference type="Gene3D" id="2.60.260.20">
    <property type="entry name" value="Urease metallochaperone UreE, N-terminal domain"/>
    <property type="match status" value="2"/>
</dbReference>
<gene>
    <name evidence="8" type="ORF">BgAZ_208190</name>
</gene>
<keyword evidence="9" id="KW-1185">Reference proteome</keyword>
<dbReference type="PANTHER" id="PTHR43096">
    <property type="entry name" value="DNAJ HOMOLOG 1, MITOCHONDRIAL-RELATED"/>
    <property type="match status" value="1"/>
</dbReference>
<dbReference type="SUPFAM" id="SSF46565">
    <property type="entry name" value="Chaperone J-domain"/>
    <property type="match status" value="1"/>
</dbReference>
<proteinExistence type="predicted"/>
<dbReference type="PANTHER" id="PTHR43096:SF52">
    <property type="entry name" value="DNAJ HOMOLOG 1, MITOCHONDRIAL-RELATED"/>
    <property type="match status" value="1"/>
</dbReference>
<evidence type="ECO:0000256" key="6">
    <source>
        <dbReference type="SAM" id="MobiDB-lite"/>
    </source>
</evidence>
<keyword evidence="2" id="KW-0677">Repeat</keyword>
<dbReference type="GO" id="GO:0031072">
    <property type="term" value="F:heat shock protein binding"/>
    <property type="evidence" value="ECO:0007669"/>
    <property type="project" value="InterPro"/>
</dbReference>
<dbReference type="InterPro" id="IPR008971">
    <property type="entry name" value="HSP40/DnaJ_pept-bd"/>
</dbReference>
<dbReference type="Proteomes" id="UP001230268">
    <property type="component" value="Unassembled WGS sequence"/>
</dbReference>
<dbReference type="SUPFAM" id="SSF57938">
    <property type="entry name" value="DnaJ/Hsp40 cysteine-rich domain"/>
    <property type="match status" value="1"/>
</dbReference>
<dbReference type="GO" id="GO:0005737">
    <property type="term" value="C:cytoplasm"/>
    <property type="evidence" value="ECO:0007669"/>
    <property type="project" value="TreeGrafter"/>
</dbReference>
<keyword evidence="4" id="KW-0862">Zinc</keyword>
<keyword evidence="5" id="KW-0143">Chaperone</keyword>
<sequence>MVNCNVLQFSCRSILAKPRITGLHGFHSIHRFCSLNITSICKPGFHNSLTNDRRKYLHCRIGRSICTSSTRRSKDPYSVLGVSRNATTDEIKRKFRELAKKYHPDLNPSPDAKQKMAEISSAYELLSDPKKRQMYDQTGMNAGDGGYDPSDFAEMFSRMASGHNASNAFTGSTRGDDIQVFIVYVPFISCRPKSQSHLWRLLKDVRRTLLYQLGFHVESAKVLEGNQVLASMYAKYAMELLGVQRMERGPIIIGVPCRTCSGTGQVISHPCRACGGTGDRAQTKSVNLSLPAGVRQGMQMRVPNQGHVGPRGGKSGHLFVNINIQPHHLFKWIDDDIHVHVPITLKQCLLGGDVEVPTLEGTTTLSIGANSQPFSIKTLKNRGPPKLDSRNNGNLIVHLELKLPDVLTSRQREMVEEFDRESPSGGRMNSNPRDNHDLDDSKKWWKRVVGCNKN</sequence>
<dbReference type="AlphaFoldDB" id="A0AAD8PEM4"/>
<evidence type="ECO:0000313" key="9">
    <source>
        <dbReference type="Proteomes" id="UP001230268"/>
    </source>
</evidence>
<dbReference type="GO" id="GO:0008270">
    <property type="term" value="F:zinc ion binding"/>
    <property type="evidence" value="ECO:0007669"/>
    <property type="project" value="UniProtKB-KW"/>
</dbReference>
<dbReference type="InterPro" id="IPR001305">
    <property type="entry name" value="HSP_DnaJ_Cys-rich_dom"/>
</dbReference>
<keyword evidence="3" id="KW-0863">Zinc-finger</keyword>
<feature type="domain" description="J" evidence="7">
    <location>
        <begin position="75"/>
        <end position="139"/>
    </location>
</feature>
<dbReference type="GO" id="GO:0051082">
    <property type="term" value="F:unfolded protein binding"/>
    <property type="evidence" value="ECO:0007669"/>
    <property type="project" value="InterPro"/>
</dbReference>
<dbReference type="CDD" id="cd10719">
    <property type="entry name" value="DnaJ_zf"/>
    <property type="match status" value="1"/>
</dbReference>
<dbReference type="Pfam" id="PF00226">
    <property type="entry name" value="DnaJ"/>
    <property type="match status" value="1"/>
</dbReference>
<dbReference type="Pfam" id="PF01556">
    <property type="entry name" value="DnaJ_C"/>
    <property type="match status" value="1"/>
</dbReference>
<dbReference type="PROSITE" id="PS50076">
    <property type="entry name" value="DNAJ_2"/>
    <property type="match status" value="1"/>
</dbReference>
<dbReference type="Gene3D" id="1.10.287.110">
    <property type="entry name" value="DnaJ domain"/>
    <property type="match status" value="1"/>
</dbReference>
<evidence type="ECO:0000256" key="1">
    <source>
        <dbReference type="ARBA" id="ARBA00022723"/>
    </source>
</evidence>
<evidence type="ECO:0000313" key="8">
    <source>
        <dbReference type="EMBL" id="KAK1443943.1"/>
    </source>
</evidence>
<dbReference type="InterPro" id="IPR002939">
    <property type="entry name" value="DnaJ_C"/>
</dbReference>
<protein>
    <submittedName>
        <fullName evidence="8">DnaJ 1</fullName>
    </submittedName>
</protein>
<dbReference type="PRINTS" id="PR00625">
    <property type="entry name" value="JDOMAIN"/>
</dbReference>
<evidence type="ECO:0000256" key="5">
    <source>
        <dbReference type="ARBA" id="ARBA00023186"/>
    </source>
</evidence>
<dbReference type="Gene3D" id="2.10.230.10">
    <property type="entry name" value="Heat shock protein DnaJ, cysteine-rich domain"/>
    <property type="match status" value="1"/>
</dbReference>
<evidence type="ECO:0000256" key="3">
    <source>
        <dbReference type="ARBA" id="ARBA00022771"/>
    </source>
</evidence>
<evidence type="ECO:0000259" key="7">
    <source>
        <dbReference type="PROSITE" id="PS50076"/>
    </source>
</evidence>
<organism evidence="8 9">
    <name type="scientific">Babesia gibsoni</name>
    <dbReference type="NCBI Taxonomy" id="33632"/>
    <lineage>
        <taxon>Eukaryota</taxon>
        <taxon>Sar</taxon>
        <taxon>Alveolata</taxon>
        <taxon>Apicomplexa</taxon>
        <taxon>Aconoidasida</taxon>
        <taxon>Piroplasmida</taxon>
        <taxon>Babesiidae</taxon>
        <taxon>Babesia</taxon>
    </lineage>
</organism>
<name>A0AAD8PEM4_BABGI</name>
<keyword evidence="1" id="KW-0479">Metal-binding</keyword>
<dbReference type="SUPFAM" id="SSF49493">
    <property type="entry name" value="HSP40/DnaJ peptide-binding domain"/>
    <property type="match status" value="2"/>
</dbReference>